<evidence type="ECO:0000313" key="4">
    <source>
        <dbReference type="EMBL" id="GGU93355.1"/>
    </source>
</evidence>
<reference evidence="5" key="1">
    <citation type="journal article" date="2019" name="Int. J. Syst. Evol. Microbiol.">
        <title>The Global Catalogue of Microorganisms (GCM) 10K type strain sequencing project: providing services to taxonomists for standard genome sequencing and annotation.</title>
        <authorList>
            <consortium name="The Broad Institute Genomics Platform"/>
            <consortium name="The Broad Institute Genome Sequencing Center for Infectious Disease"/>
            <person name="Wu L."/>
            <person name="Ma J."/>
        </authorList>
    </citation>
    <scope>NUCLEOTIDE SEQUENCE [LARGE SCALE GENOMIC DNA]</scope>
    <source>
        <strain evidence="5">JCM 3399</strain>
    </source>
</reference>
<organism evidence="4 5">
    <name type="scientific">Streptomyces albospinus</name>
    <dbReference type="NCBI Taxonomy" id="285515"/>
    <lineage>
        <taxon>Bacteria</taxon>
        <taxon>Bacillati</taxon>
        <taxon>Actinomycetota</taxon>
        <taxon>Actinomycetes</taxon>
        <taxon>Kitasatosporales</taxon>
        <taxon>Streptomycetaceae</taxon>
        <taxon>Streptomyces</taxon>
    </lineage>
</organism>
<evidence type="ECO:0008006" key="6">
    <source>
        <dbReference type="Google" id="ProtNLM"/>
    </source>
</evidence>
<dbReference type="InterPro" id="IPR032979">
    <property type="entry name" value="ENGase"/>
</dbReference>
<gene>
    <name evidence="4" type="ORF">GCM10010211_70290</name>
</gene>
<dbReference type="CDD" id="cd06547">
    <property type="entry name" value="GH85_ENGase"/>
    <property type="match status" value="1"/>
</dbReference>
<dbReference type="InterPro" id="IPR006311">
    <property type="entry name" value="TAT_signal"/>
</dbReference>
<evidence type="ECO:0000259" key="2">
    <source>
        <dbReference type="Pfam" id="PF03644"/>
    </source>
</evidence>
<evidence type="ECO:0000313" key="5">
    <source>
        <dbReference type="Proteomes" id="UP000654471"/>
    </source>
</evidence>
<dbReference type="Gene3D" id="2.60.120.260">
    <property type="entry name" value="Galactose-binding domain-like"/>
    <property type="match status" value="1"/>
</dbReference>
<evidence type="ECO:0000259" key="3">
    <source>
        <dbReference type="Pfam" id="PF21910"/>
    </source>
</evidence>
<dbReference type="PROSITE" id="PS51318">
    <property type="entry name" value="TAT"/>
    <property type="match status" value="1"/>
</dbReference>
<dbReference type="InterPro" id="IPR005201">
    <property type="entry name" value="TIM_ENGase"/>
</dbReference>
<feature type="domain" description="Cytosolic endo-beta-N-acetylglucosaminidase TIM barrel" evidence="2">
    <location>
        <begin position="129"/>
        <end position="434"/>
    </location>
</feature>
<dbReference type="Proteomes" id="UP000654471">
    <property type="component" value="Unassembled WGS sequence"/>
</dbReference>
<dbReference type="Pfam" id="PF03644">
    <property type="entry name" value="Glyco_hydro_85"/>
    <property type="match status" value="1"/>
</dbReference>
<dbReference type="PANTHER" id="PTHR13246:SF1">
    <property type="entry name" value="CYTOSOLIC ENDO-BETA-N-ACETYLGLUCOSAMINIDASE"/>
    <property type="match status" value="1"/>
</dbReference>
<dbReference type="Gene3D" id="2.60.40.10">
    <property type="entry name" value="Immunoglobulins"/>
    <property type="match status" value="1"/>
</dbReference>
<keyword evidence="5" id="KW-1185">Reference proteome</keyword>
<sequence>MTRHRLSFSRPLPRRRVLLAGAGAAAAALAGPPPGTAVAARRPRAAAPLQPYAAYWFPDSLPSGTPGDGIVWRSLANWRPETDLDLPFNTATVPLAERFTPVPANTTARAGQARISALAAFDHTAGNPSQGSATADYYAPTHWAYLDELVFWGGSAGEGLILAPNAPVVDAAHRNGVPVLGTVFLPPVAYGGQLRWTRDLVRKDAAGRFPLAAKLAAVARAYGFDGWFVNAETDGGDAALAADMRGFLRALRAAGAPHGLRITWYDAMDGSGRVGWQGALDERNRDFFQDAAGPVADTLFVDFRWSARSLADSGRLADQLGRSRYELWAGVDVESAGWDTAADWDAIIPADRDHVVSYGFYRPEWTLGHLPAGRTPGDFHAADDRFWSGAGLDPTRPGGSGGGWRAPAAAVADRSAVTALPFATTFNTGHGLRWYDTGTVTSDAPWNHLGLQDRLPPRRWAVRTAGRRPDVTLDFADAWRGGSSLLVRGALDSPATVELFTTRLPCGAATVLDLTHRLDPGSGPVAVEVAVAPRDAPAPGEPAPYVHLPAGTVEAGDGGWRTVTLRIGGVLGTGTVRALGVRLTGRAGTPVAWRLGRLAVHDAAGKPGAPRGLKVTDAATSGGTTALRMTWQRSAGPVRHYELHRRLPDGTRVFLGGTCGTAFHLPGLRRAAHEPAALLEVRAVDELFAASAPSRTRHPW</sequence>
<protein>
    <recommendedName>
        <fullName evidence="6">Mannosyl-glycoprotein endo-beta-N-acetylglucosaminidase</fullName>
    </recommendedName>
</protein>
<name>A0ABQ2VKJ0_9ACTN</name>
<evidence type="ECO:0000256" key="1">
    <source>
        <dbReference type="SAM" id="SignalP"/>
    </source>
</evidence>
<proteinExistence type="predicted"/>
<dbReference type="Pfam" id="PF21910">
    <property type="entry name" value="GH85_C"/>
    <property type="match status" value="1"/>
</dbReference>
<dbReference type="PANTHER" id="PTHR13246">
    <property type="entry name" value="ENDO BETA N-ACETYLGLUCOSAMINIDASE"/>
    <property type="match status" value="1"/>
</dbReference>
<dbReference type="InterPro" id="IPR013783">
    <property type="entry name" value="Ig-like_fold"/>
</dbReference>
<dbReference type="EMBL" id="BMRP01000042">
    <property type="protein sequence ID" value="GGU93355.1"/>
    <property type="molecule type" value="Genomic_DNA"/>
</dbReference>
<feature type="chain" id="PRO_5047519452" description="Mannosyl-glycoprotein endo-beta-N-acetylglucosaminidase" evidence="1">
    <location>
        <begin position="31"/>
        <end position="700"/>
    </location>
</feature>
<comment type="caution">
    <text evidence="4">The sequence shown here is derived from an EMBL/GenBank/DDBJ whole genome shotgun (WGS) entry which is preliminary data.</text>
</comment>
<dbReference type="InterPro" id="IPR054110">
    <property type="entry name" value="EndoD-like_D2"/>
</dbReference>
<feature type="domain" description="Endo-beta-N-acetylglucosaminidase D-like D2" evidence="3">
    <location>
        <begin position="614"/>
        <end position="700"/>
    </location>
</feature>
<dbReference type="Gene3D" id="3.20.20.80">
    <property type="entry name" value="Glycosidases"/>
    <property type="match status" value="1"/>
</dbReference>
<keyword evidence="1" id="KW-0732">Signal</keyword>
<dbReference type="RefSeq" id="WP_189306990.1">
    <property type="nucleotide sequence ID" value="NZ_BMRP01000042.1"/>
</dbReference>
<accession>A0ABQ2VKJ0</accession>
<feature type="signal peptide" evidence="1">
    <location>
        <begin position="1"/>
        <end position="30"/>
    </location>
</feature>